<organism evidence="12 13">
    <name type="scientific">Albugo candida</name>
    <dbReference type="NCBI Taxonomy" id="65357"/>
    <lineage>
        <taxon>Eukaryota</taxon>
        <taxon>Sar</taxon>
        <taxon>Stramenopiles</taxon>
        <taxon>Oomycota</taxon>
        <taxon>Peronosporomycetes</taxon>
        <taxon>Albuginales</taxon>
        <taxon>Albuginaceae</taxon>
        <taxon>Albugo</taxon>
    </lineage>
</organism>
<keyword evidence="4 5" id="KW-0539">Nucleus</keyword>
<name>A0A024FYK8_9STRA</name>
<comment type="subcellular location">
    <subcellularLocation>
        <location evidence="1 5">Nucleus</location>
        <location evidence="1 5">Nucleolus</location>
    </subcellularLocation>
</comment>
<dbReference type="Pfam" id="PF17403">
    <property type="entry name" value="Nrap_D2"/>
    <property type="match status" value="1"/>
</dbReference>
<dbReference type="InterPro" id="IPR035367">
    <property type="entry name" value="Nrap_D2"/>
</dbReference>
<dbReference type="Gene3D" id="3.30.70.3030">
    <property type="match status" value="1"/>
</dbReference>
<evidence type="ECO:0008006" key="14">
    <source>
        <dbReference type="Google" id="ProtNLM"/>
    </source>
</evidence>
<dbReference type="InterPro" id="IPR035370">
    <property type="entry name" value="Nrap_D5"/>
</dbReference>
<feature type="domain" description="Nrap protein" evidence="6">
    <location>
        <begin position="161"/>
        <end position="304"/>
    </location>
</feature>
<dbReference type="STRING" id="65357.A0A024FYK8"/>
<dbReference type="GO" id="GO:0006409">
    <property type="term" value="P:tRNA export from nucleus"/>
    <property type="evidence" value="ECO:0007669"/>
    <property type="project" value="TreeGrafter"/>
</dbReference>
<feature type="domain" description="Nrap protein" evidence="7">
    <location>
        <begin position="307"/>
        <end position="449"/>
    </location>
</feature>
<dbReference type="Pfam" id="PF17407">
    <property type="entry name" value="Nrap_D6"/>
    <property type="match status" value="1"/>
</dbReference>
<evidence type="ECO:0000313" key="12">
    <source>
        <dbReference type="EMBL" id="CCI39492.1"/>
    </source>
</evidence>
<feature type="domain" description="Nrap protein" evidence="9">
    <location>
        <begin position="641"/>
        <end position="823"/>
    </location>
</feature>
<dbReference type="Proteomes" id="UP000053237">
    <property type="component" value="Unassembled WGS sequence"/>
</dbReference>
<dbReference type="EMBL" id="CAIX01000002">
    <property type="protein sequence ID" value="CCI39492.1"/>
    <property type="molecule type" value="Genomic_DNA"/>
</dbReference>
<evidence type="ECO:0000256" key="3">
    <source>
        <dbReference type="ARBA" id="ARBA00022884"/>
    </source>
</evidence>
<reference evidence="12 13" key="1">
    <citation type="submission" date="2012-05" db="EMBL/GenBank/DDBJ databases">
        <title>Recombination and specialization in a pathogen metapopulation.</title>
        <authorList>
            <person name="Gardiner A."/>
            <person name="Kemen E."/>
            <person name="Schultz-Larsen T."/>
            <person name="MacLean D."/>
            <person name="Van Oosterhout C."/>
            <person name="Jones J.D.G."/>
        </authorList>
    </citation>
    <scope>NUCLEOTIDE SEQUENCE [LARGE SCALE GENOMIC DNA]</scope>
    <source>
        <strain evidence="12 13">Ac Nc2</strain>
    </source>
</reference>
<dbReference type="GO" id="GO:0006364">
    <property type="term" value="P:rRNA processing"/>
    <property type="evidence" value="ECO:0007669"/>
    <property type="project" value="TreeGrafter"/>
</dbReference>
<dbReference type="InterPro" id="IPR035369">
    <property type="entry name" value="Nrap_D4"/>
</dbReference>
<dbReference type="GO" id="GO:0034456">
    <property type="term" value="C:UTP-C complex"/>
    <property type="evidence" value="ECO:0007669"/>
    <property type="project" value="TreeGrafter"/>
</dbReference>
<feature type="domain" description="Nrap protein" evidence="8">
    <location>
        <begin position="455"/>
        <end position="612"/>
    </location>
</feature>
<evidence type="ECO:0000256" key="1">
    <source>
        <dbReference type="ARBA" id="ARBA00004604"/>
    </source>
</evidence>
<evidence type="ECO:0000259" key="8">
    <source>
        <dbReference type="Pfam" id="PF17404"/>
    </source>
</evidence>
<dbReference type="InParanoid" id="A0A024FYK8"/>
<dbReference type="AlphaFoldDB" id="A0A024FYK8"/>
<evidence type="ECO:0000259" key="7">
    <source>
        <dbReference type="Pfam" id="PF17403"/>
    </source>
</evidence>
<dbReference type="PANTHER" id="PTHR17972:SF0">
    <property type="entry name" value="NUCLEOLAR PROTEIN 6"/>
    <property type="match status" value="1"/>
</dbReference>
<feature type="domain" description="Nrap protein" evidence="10">
    <location>
        <begin position="825"/>
        <end position="969"/>
    </location>
</feature>
<dbReference type="Pfam" id="PF03813">
    <property type="entry name" value="Nrap"/>
    <property type="match status" value="1"/>
</dbReference>
<evidence type="ECO:0000259" key="11">
    <source>
        <dbReference type="Pfam" id="PF17407"/>
    </source>
</evidence>
<keyword evidence="13" id="KW-1185">Reference proteome</keyword>
<evidence type="ECO:0000256" key="5">
    <source>
        <dbReference type="RuleBase" id="RU364032"/>
    </source>
</evidence>
<evidence type="ECO:0000259" key="6">
    <source>
        <dbReference type="Pfam" id="PF03813"/>
    </source>
</evidence>
<dbReference type="InterPro" id="IPR035368">
    <property type="entry name" value="Nrap_D3"/>
</dbReference>
<protein>
    <recommendedName>
        <fullName evidence="14">Nucleolar protein 6</fullName>
    </recommendedName>
</protein>
<dbReference type="InterPro" id="IPR005554">
    <property type="entry name" value="NOL6/Upt22"/>
</dbReference>
<dbReference type="InterPro" id="IPR035082">
    <property type="entry name" value="Nrap_D1"/>
</dbReference>
<comment type="caution">
    <text evidence="12">The sequence shown here is derived from an EMBL/GenBank/DDBJ whole genome shotgun (WGS) entry which is preliminary data.</text>
</comment>
<evidence type="ECO:0000259" key="10">
    <source>
        <dbReference type="Pfam" id="PF17406"/>
    </source>
</evidence>
<feature type="domain" description="Nrap protein" evidence="11">
    <location>
        <begin position="988"/>
        <end position="1125"/>
    </location>
</feature>
<dbReference type="Pfam" id="PF17406">
    <property type="entry name" value="Nrap_D5"/>
    <property type="match status" value="1"/>
</dbReference>
<dbReference type="GO" id="GO:0003723">
    <property type="term" value="F:RNA binding"/>
    <property type="evidence" value="ECO:0007669"/>
    <property type="project" value="UniProtKB-KW"/>
</dbReference>
<dbReference type="PANTHER" id="PTHR17972">
    <property type="entry name" value="NUCLEOLAR RNA-ASSOCIATED PROTEIN"/>
    <property type="match status" value="1"/>
</dbReference>
<dbReference type="Pfam" id="PF17404">
    <property type="entry name" value="Nrap_D3"/>
    <property type="match status" value="1"/>
</dbReference>
<evidence type="ECO:0000313" key="13">
    <source>
        <dbReference type="Proteomes" id="UP000053237"/>
    </source>
</evidence>
<evidence type="ECO:0000256" key="4">
    <source>
        <dbReference type="ARBA" id="ARBA00023242"/>
    </source>
</evidence>
<sequence length="1132" mass="129238">MHFSTFDWSLLIGVGKMTPSATKVISASDAHDKSSRLRHVVDKYAHPNDAELHHLHAADPNVSYRSSFFRLQIDTLLQSVCEDQKGLDGLQKLLFDIKTHIESTGNQQVTEQLLQIQGLPIHNHIKRKEIVLAFQKPSRIDIIGNFILQNSIKTLSNALVIDITVEIPSSCFVPKDFKDFRYADKRNLYLGVLVSKLEEMDKLVKSIHLAPFRCEYEKPIAIIRMKKEALLHHKITNHDIQLRLIPSISIDTFKLGKLAPSRNNIRYDAAAESEHQRQTPLYNNAILEDMMFRRHTRELHMAMKSPSFAEACRLVKVWVRQREFDKEIDSVNGFLLCMLLLYLHTKKQFSAEVSSEQMVKVLLHFIATMDLKKQPIAFTPAEDGVEVTGEGMRVFQTAFPLVFLDSSGRCNLFGRISHAAWIEIQMEAQNSVHLMQSEEINDFRQVFIHRSKIWTRYDQFYWIPAPIAVEKANDNVYSAEERHDILDKGLETAWKDKVQNLLCEALSNRVTSVRAVLDECVEWKASDVVPSSRKLVVGLRIDPANAWRLVDRGPRNDNKVECAKYRQLWKGLSDVRRFKDGSIVESVVWDGLDEKKHMVIDSIVRDIVHAHYPHVNAQSITSSNHPIQSALNMNGFSSVLAAPSNLHAVFGNLCKTLRNLDTLPLRISDIIPIHPSFRHTNLYPLQQHPLAYARSETIGSIPFTQASTVLEPLTIHLHFEKSSSWPTEIAAFQHAKTGFYVHIAQELYAQYQMRCEVAIDCVDVITTGYAFRLVVHSEKELAVIAGAQGSRKLAVLNSPKYIEIKRESDYLPKHANKIHALSTKFTAFGPTVRILQRWLCEKCLSNNLSIEVVELLVAYVFINSSPATLPQSVVSGLLKSLRLISDHNWKQFPLLVDFDTTFGKEHRREILKRFDASRSSPSTHPALYIASDYEDMDCLSSWTRIRPERVVLQRLVSMAAQSYEIMLRWFSRGCSLTGWKQAFRLLEHDFDAVIQLQPRKLPSRRVQVEEGSTCFSAPIYKNLDLSSVPIMIGFDPFRSLLSDLQSQYHSIALFFVNDMKQDVIHITWRPTTFLPAKFRAIASNELIPLPQVDATEECVRTFAVPNMFQLLSEIQTNGGDMIQSIELKLSQC</sequence>
<gene>
    <name evidence="12" type="ORF">BN9_002750</name>
</gene>
<dbReference type="InterPro" id="IPR035371">
    <property type="entry name" value="Nrap_D6"/>
</dbReference>
<proteinExistence type="inferred from homology"/>
<accession>A0A024FYK8</accession>
<dbReference type="GO" id="GO:0032545">
    <property type="term" value="C:CURI complex"/>
    <property type="evidence" value="ECO:0007669"/>
    <property type="project" value="TreeGrafter"/>
</dbReference>
<evidence type="ECO:0000256" key="2">
    <source>
        <dbReference type="ARBA" id="ARBA00006674"/>
    </source>
</evidence>
<comment type="similarity">
    <text evidence="2 5">Belongs to the NRAP family.</text>
</comment>
<dbReference type="Pfam" id="PF17405">
    <property type="entry name" value="Nrap_D4"/>
    <property type="match status" value="1"/>
</dbReference>
<evidence type="ECO:0000259" key="9">
    <source>
        <dbReference type="Pfam" id="PF17405"/>
    </source>
</evidence>
<keyword evidence="3 5" id="KW-0694">RNA-binding</keyword>
<dbReference type="Gene3D" id="1.10.1410.10">
    <property type="match status" value="1"/>
</dbReference>
<dbReference type="GO" id="GO:0032040">
    <property type="term" value="C:small-subunit processome"/>
    <property type="evidence" value="ECO:0007669"/>
    <property type="project" value="TreeGrafter"/>
</dbReference>
<dbReference type="OrthoDB" id="10251401at2759"/>